<sequence length="55" mass="6569">MISSTRRIVSWRRVNTLIVSIVSRRLPKRKVRSCACQSFLFTSYHQRIYPFPGIR</sequence>
<accession>A0A914RGV1</accession>
<organism evidence="1 2">
    <name type="scientific">Parascaris equorum</name>
    <name type="common">Equine roundworm</name>
    <dbReference type="NCBI Taxonomy" id="6256"/>
    <lineage>
        <taxon>Eukaryota</taxon>
        <taxon>Metazoa</taxon>
        <taxon>Ecdysozoa</taxon>
        <taxon>Nematoda</taxon>
        <taxon>Chromadorea</taxon>
        <taxon>Rhabditida</taxon>
        <taxon>Spirurina</taxon>
        <taxon>Ascaridomorpha</taxon>
        <taxon>Ascaridoidea</taxon>
        <taxon>Ascarididae</taxon>
        <taxon>Parascaris</taxon>
    </lineage>
</organism>
<proteinExistence type="predicted"/>
<dbReference type="WBParaSite" id="PEQ_0000572801-mRNA-1">
    <property type="protein sequence ID" value="PEQ_0000572801-mRNA-1"/>
    <property type="gene ID" value="PEQ_0000572801"/>
</dbReference>
<dbReference type="AlphaFoldDB" id="A0A914RGV1"/>
<protein>
    <submittedName>
        <fullName evidence="2">Uncharacterized protein</fullName>
    </submittedName>
</protein>
<reference evidence="2" key="1">
    <citation type="submission" date="2022-11" db="UniProtKB">
        <authorList>
            <consortium name="WormBaseParasite"/>
        </authorList>
    </citation>
    <scope>IDENTIFICATION</scope>
</reference>
<dbReference type="Proteomes" id="UP000887564">
    <property type="component" value="Unplaced"/>
</dbReference>
<name>A0A914RGV1_PAREQ</name>
<evidence type="ECO:0000313" key="2">
    <source>
        <dbReference type="WBParaSite" id="PEQ_0000572801-mRNA-1"/>
    </source>
</evidence>
<keyword evidence="1" id="KW-1185">Reference proteome</keyword>
<evidence type="ECO:0000313" key="1">
    <source>
        <dbReference type="Proteomes" id="UP000887564"/>
    </source>
</evidence>